<evidence type="ECO:0000313" key="2">
    <source>
        <dbReference type="Proteomes" id="UP001157109"/>
    </source>
</evidence>
<dbReference type="InterPro" id="IPR019675">
    <property type="entry name" value="DUF2550"/>
</dbReference>
<protein>
    <submittedName>
        <fullName evidence="1">Uncharacterized protein</fullName>
    </submittedName>
</protein>
<accession>A0ABQ6HQC7</accession>
<dbReference type="Proteomes" id="UP001157109">
    <property type="component" value="Unassembled WGS sequence"/>
</dbReference>
<sequence length="51" mass="5392">MAGDMPALVDDPIVLRSQLGAEVVEIALPRPAYTSMRSWFEAAPPGIGHSA</sequence>
<dbReference type="EMBL" id="BSUJ01000001">
    <property type="protein sequence ID" value="GMA20268.1"/>
    <property type="molecule type" value="Genomic_DNA"/>
</dbReference>
<gene>
    <name evidence="1" type="ORF">GCM10025862_22890</name>
</gene>
<evidence type="ECO:0000313" key="1">
    <source>
        <dbReference type="EMBL" id="GMA20268.1"/>
    </source>
</evidence>
<proteinExistence type="predicted"/>
<comment type="caution">
    <text evidence="1">The sequence shown here is derived from an EMBL/GenBank/DDBJ whole genome shotgun (WGS) entry which is preliminary data.</text>
</comment>
<dbReference type="Pfam" id="PF10739">
    <property type="entry name" value="DUF2550"/>
    <property type="match status" value="1"/>
</dbReference>
<reference evidence="2" key="1">
    <citation type="journal article" date="2019" name="Int. J. Syst. Evol. Microbiol.">
        <title>The Global Catalogue of Microorganisms (GCM) 10K type strain sequencing project: providing services to taxonomists for standard genome sequencing and annotation.</title>
        <authorList>
            <consortium name="The Broad Institute Genomics Platform"/>
            <consortium name="The Broad Institute Genome Sequencing Center for Infectious Disease"/>
            <person name="Wu L."/>
            <person name="Ma J."/>
        </authorList>
    </citation>
    <scope>NUCLEOTIDE SEQUENCE [LARGE SCALE GENOMIC DNA]</scope>
    <source>
        <strain evidence="2">NBRC 105830</strain>
    </source>
</reference>
<keyword evidence="2" id="KW-1185">Reference proteome</keyword>
<organism evidence="1 2">
    <name type="scientific">Arsenicicoccus piscis</name>
    <dbReference type="NCBI Taxonomy" id="673954"/>
    <lineage>
        <taxon>Bacteria</taxon>
        <taxon>Bacillati</taxon>
        <taxon>Actinomycetota</taxon>
        <taxon>Actinomycetes</taxon>
        <taxon>Micrococcales</taxon>
        <taxon>Intrasporangiaceae</taxon>
        <taxon>Arsenicicoccus</taxon>
    </lineage>
</organism>
<name>A0ABQ6HQC7_9MICO</name>